<evidence type="ECO:0000313" key="1">
    <source>
        <dbReference type="EMBL" id="GAT23992.1"/>
    </source>
</evidence>
<dbReference type="EMBL" id="BCWF01000017">
    <property type="protein sequence ID" value="GAT23992.1"/>
    <property type="molecule type" value="Genomic_DNA"/>
</dbReference>
<protein>
    <submittedName>
        <fullName evidence="1">Oxidoreductase, 2OG-Fe(II) oxygenase family</fullName>
    </submittedName>
</protein>
<accession>A0A146FEG3</accession>
<reference evidence="1 2" key="1">
    <citation type="journal article" date="2016" name="DNA Res.">
        <title>Genome sequence of Aspergillus luchuensis NBRC 4314.</title>
        <authorList>
            <person name="Yamada O."/>
            <person name="Machida M."/>
            <person name="Hosoyama A."/>
            <person name="Goto M."/>
            <person name="Takahashi T."/>
            <person name="Futagami T."/>
            <person name="Yamagata Y."/>
            <person name="Takeuchi M."/>
            <person name="Kobayashi T."/>
            <person name="Koike H."/>
            <person name="Abe K."/>
            <person name="Asai K."/>
            <person name="Arita M."/>
            <person name="Fujita N."/>
            <person name="Fukuda K."/>
            <person name="Higa K."/>
            <person name="Horikawa H."/>
            <person name="Ishikawa T."/>
            <person name="Jinno K."/>
            <person name="Kato Y."/>
            <person name="Kirimura K."/>
            <person name="Mizutani O."/>
            <person name="Nakasone K."/>
            <person name="Sano M."/>
            <person name="Shiraishi Y."/>
            <person name="Tsukahara M."/>
            <person name="Gomi K."/>
        </authorList>
    </citation>
    <scope>NUCLEOTIDE SEQUENCE [LARGE SCALE GENOMIC DNA]</scope>
    <source>
        <strain evidence="1 2">RIB 2604</strain>
    </source>
</reference>
<reference evidence="2" key="2">
    <citation type="submission" date="2016-02" db="EMBL/GenBank/DDBJ databases">
        <title>Genome sequencing of Aspergillus luchuensis NBRC 4314.</title>
        <authorList>
            <person name="Yamada O."/>
        </authorList>
    </citation>
    <scope>NUCLEOTIDE SEQUENCE [LARGE SCALE GENOMIC DNA]</scope>
    <source>
        <strain evidence="2">RIB 2604</strain>
    </source>
</reference>
<name>A0A146FEG3_ASPKA</name>
<sequence>MERLSTEILEMIGNFVDLIRRLCSSPELASLVRHFAFRIGGYDDYGKDELPQGAKRLPDQRTYEGHPKSLIDHFPASLKTLKITDIGFHYITALLLDVVGLLKERTSMPSLEQTTLMQLHLRGWHPQ</sequence>
<dbReference type="VEuPathDB" id="FungiDB:ASPFODRAFT_478020"/>
<dbReference type="AlphaFoldDB" id="A0A146FEG3"/>
<gene>
    <name evidence="1" type="ORF">RIB2604_01711350</name>
</gene>
<comment type="caution">
    <text evidence="1">The sequence shown here is derived from an EMBL/GenBank/DDBJ whole genome shotgun (WGS) entry which is preliminary data.</text>
</comment>
<evidence type="ECO:0000313" key="2">
    <source>
        <dbReference type="Proteomes" id="UP000075230"/>
    </source>
</evidence>
<proteinExistence type="predicted"/>
<dbReference type="Proteomes" id="UP000075230">
    <property type="component" value="Unassembled WGS sequence"/>
</dbReference>
<organism evidence="1 2">
    <name type="scientific">Aspergillus kawachii</name>
    <name type="common">White koji mold</name>
    <name type="synonym">Aspergillus awamori var. kawachi</name>
    <dbReference type="NCBI Taxonomy" id="1069201"/>
    <lineage>
        <taxon>Eukaryota</taxon>
        <taxon>Fungi</taxon>
        <taxon>Dikarya</taxon>
        <taxon>Ascomycota</taxon>
        <taxon>Pezizomycotina</taxon>
        <taxon>Eurotiomycetes</taxon>
        <taxon>Eurotiomycetidae</taxon>
        <taxon>Eurotiales</taxon>
        <taxon>Aspergillaceae</taxon>
        <taxon>Aspergillus</taxon>
        <taxon>Aspergillus subgen. Circumdati</taxon>
    </lineage>
</organism>